<organism evidence="2 3">
    <name type="scientific">Canna indica</name>
    <name type="common">Indian-shot</name>
    <dbReference type="NCBI Taxonomy" id="4628"/>
    <lineage>
        <taxon>Eukaryota</taxon>
        <taxon>Viridiplantae</taxon>
        <taxon>Streptophyta</taxon>
        <taxon>Embryophyta</taxon>
        <taxon>Tracheophyta</taxon>
        <taxon>Spermatophyta</taxon>
        <taxon>Magnoliopsida</taxon>
        <taxon>Liliopsida</taxon>
        <taxon>Zingiberales</taxon>
        <taxon>Cannaceae</taxon>
        <taxon>Canna</taxon>
    </lineage>
</organism>
<gene>
    <name evidence="2" type="ORF">Cni_G29103</name>
</gene>
<dbReference type="PANTHER" id="PTHR33116:SF78">
    <property type="entry name" value="OS12G0587133 PROTEIN"/>
    <property type="match status" value="1"/>
</dbReference>
<proteinExistence type="predicted"/>
<protein>
    <recommendedName>
        <fullName evidence="1">Reverse transcriptase domain-containing protein</fullName>
    </recommendedName>
</protein>
<dbReference type="AlphaFoldDB" id="A0AAQ3L492"/>
<feature type="domain" description="Reverse transcriptase" evidence="1">
    <location>
        <begin position="3"/>
        <end position="121"/>
    </location>
</feature>
<dbReference type="EMBL" id="CP136898">
    <property type="protein sequence ID" value="WOL20299.1"/>
    <property type="molecule type" value="Genomic_DNA"/>
</dbReference>
<reference evidence="2 3" key="1">
    <citation type="submission" date="2023-10" db="EMBL/GenBank/DDBJ databases">
        <title>Chromosome-scale genome assembly provides insights into flower coloration mechanisms of Canna indica.</title>
        <authorList>
            <person name="Li C."/>
        </authorList>
    </citation>
    <scope>NUCLEOTIDE SEQUENCE [LARGE SCALE GENOMIC DNA]</scope>
    <source>
        <tissue evidence="2">Flower</tissue>
    </source>
</reference>
<sequence>MLVRQGDPLSPYLFILMQELLTKLINKEKELGSIKVFRYRRLKINHLFFADDIIMVMKCCERSCRSLKRVLNYCGQITNQKINFKKFEIFFPCVYQSRKKLMISSILEVKEERLPLKYLGAYIDKGMISVNIQRQIIEKAENKLENWTSKEVSQAGEVILVNSVINSRPIHILSTMWINKKVVSDHKKSVRGFLWKSGKKKYGFHLVNWKKVTLSKADEGLEVKDLNIFKIAIHVKRILQILNNKDQIWSKLINVRYTGLHPWRADKRGRVCWTTKAIINAMEILRDGLKIKIGDGRNANIWQDPWIESLPLVKWLYGKGSGCDYGGRIH</sequence>
<evidence type="ECO:0000259" key="1">
    <source>
        <dbReference type="Pfam" id="PF00078"/>
    </source>
</evidence>
<dbReference type="InterPro" id="IPR000477">
    <property type="entry name" value="RT_dom"/>
</dbReference>
<dbReference type="Pfam" id="PF00078">
    <property type="entry name" value="RVT_1"/>
    <property type="match status" value="1"/>
</dbReference>
<evidence type="ECO:0000313" key="2">
    <source>
        <dbReference type="EMBL" id="WOL20299.1"/>
    </source>
</evidence>
<keyword evidence="3" id="KW-1185">Reference proteome</keyword>
<dbReference type="PANTHER" id="PTHR33116">
    <property type="entry name" value="REVERSE TRANSCRIPTASE ZINC-BINDING DOMAIN-CONTAINING PROTEIN-RELATED-RELATED"/>
    <property type="match status" value="1"/>
</dbReference>
<dbReference type="Proteomes" id="UP001327560">
    <property type="component" value="Chromosome 9"/>
</dbReference>
<evidence type="ECO:0000313" key="3">
    <source>
        <dbReference type="Proteomes" id="UP001327560"/>
    </source>
</evidence>
<accession>A0AAQ3L492</accession>
<name>A0AAQ3L492_9LILI</name>